<keyword evidence="3 4" id="KW-0862">Zinc</keyword>
<dbReference type="SMART" id="SM00356">
    <property type="entry name" value="ZnF_C3H1"/>
    <property type="match status" value="2"/>
</dbReference>
<evidence type="ECO:0000256" key="2">
    <source>
        <dbReference type="ARBA" id="ARBA00022771"/>
    </source>
</evidence>
<keyword evidence="2 4" id="KW-0863">Zinc-finger</keyword>
<protein>
    <recommendedName>
        <fullName evidence="6">C3H1-type domain-containing protein</fullName>
    </recommendedName>
</protein>
<feature type="compositionally biased region" description="Low complexity" evidence="5">
    <location>
        <begin position="222"/>
        <end position="237"/>
    </location>
</feature>
<organism evidence="7">
    <name type="scientific">Alexandrium monilatum</name>
    <dbReference type="NCBI Taxonomy" id="311494"/>
    <lineage>
        <taxon>Eukaryota</taxon>
        <taxon>Sar</taxon>
        <taxon>Alveolata</taxon>
        <taxon>Dinophyceae</taxon>
        <taxon>Gonyaulacales</taxon>
        <taxon>Pyrocystaceae</taxon>
        <taxon>Alexandrium</taxon>
    </lineage>
</organism>
<feature type="compositionally biased region" description="Low complexity" evidence="5">
    <location>
        <begin position="519"/>
        <end position="544"/>
    </location>
</feature>
<evidence type="ECO:0000256" key="4">
    <source>
        <dbReference type="PROSITE-ProRule" id="PRU00723"/>
    </source>
</evidence>
<dbReference type="Gene3D" id="4.10.1000.10">
    <property type="entry name" value="Zinc finger, CCCH-type"/>
    <property type="match status" value="2"/>
</dbReference>
<evidence type="ECO:0000256" key="5">
    <source>
        <dbReference type="SAM" id="MobiDB-lite"/>
    </source>
</evidence>
<feature type="domain" description="C3H1-type" evidence="6">
    <location>
        <begin position="32"/>
        <end position="59"/>
    </location>
</feature>
<feature type="compositionally biased region" description="Low complexity" evidence="5">
    <location>
        <begin position="489"/>
        <end position="498"/>
    </location>
</feature>
<feature type="zinc finger region" description="C3H1-type" evidence="4">
    <location>
        <begin position="32"/>
        <end position="59"/>
    </location>
</feature>
<dbReference type="InterPro" id="IPR000571">
    <property type="entry name" value="Znf_CCCH"/>
</dbReference>
<sequence length="642" mass="65401">MPRRNRHVERKVPVEVESLAEDYQRRERAKVFERTKMCKFHILGCCSRGSACHFAHTKEELMSQPDLARTKLCKTLIGTGQCTDPECRYAHSKEELRLVLGFNCANGGNSNGCAAAMAPSPPVAQVASGSPTSPATTPPTGQESSSLQHVAMQQLAEAAQAHVAEAMRLQAMAACLQAQGSAAAAPPFPSGAGISPQFPGAFVAPPQGCGFPGAAPFPAVAPMSPGAGATGPAPGRAQKGRGDKGRGKGRGVGQAAKDKSDPTGHFARAGGGAGAMFRAQAPMDSPSGPFPLMGSGLLSQGWEEADHNSLTMSVMQSPDAFEPSEPAQIHPLSLRSLSNCSLVDLAKAGHEAESDSQGPQQSGTQPLAGGQGFADMSSTDSLSLGWTVKNTFLDFEVAPSPTVGRLRPICSAAGRLNALAEGSTTTTPELGPQDEPHEDVARGVGRPLQPLPPAHGDSRTSGPSSWTSQQPSVLAEKRAQDTPLAVGQAPPRAAAVTTAPQWPADQLAGHAAACGTGPARTSSGATADAGAASGTTAVAGATQSPQPDAGTEAGDSHGEPSESSSSPKHASAGESGLCGGAPGVAQPSAVLSPRRAAPLLAEGITVKNTFLDFAMPEPATLRAVQTAAGRLVDLGHEDDDED</sequence>
<feature type="region of interest" description="Disordered" evidence="5">
    <location>
        <begin position="123"/>
        <end position="145"/>
    </location>
</feature>
<feature type="zinc finger region" description="C3H1-type" evidence="4">
    <location>
        <begin position="67"/>
        <end position="94"/>
    </location>
</feature>
<keyword evidence="1 4" id="KW-0479">Metal-binding</keyword>
<evidence type="ECO:0000313" key="7">
    <source>
        <dbReference type="EMBL" id="CAE4650898.1"/>
    </source>
</evidence>
<dbReference type="EMBL" id="HBNR01074590">
    <property type="protein sequence ID" value="CAE4650898.1"/>
    <property type="molecule type" value="Transcribed_RNA"/>
</dbReference>
<proteinExistence type="predicted"/>
<dbReference type="InterPro" id="IPR036855">
    <property type="entry name" value="Znf_CCCH_sf"/>
</dbReference>
<feature type="region of interest" description="Disordered" evidence="5">
    <location>
        <begin position="222"/>
        <end position="271"/>
    </location>
</feature>
<reference evidence="7" key="1">
    <citation type="submission" date="2021-01" db="EMBL/GenBank/DDBJ databases">
        <authorList>
            <person name="Corre E."/>
            <person name="Pelletier E."/>
            <person name="Niang G."/>
            <person name="Scheremetjew M."/>
            <person name="Finn R."/>
            <person name="Kale V."/>
            <person name="Holt S."/>
            <person name="Cochrane G."/>
            <person name="Meng A."/>
            <person name="Brown T."/>
            <person name="Cohen L."/>
        </authorList>
    </citation>
    <scope>NUCLEOTIDE SEQUENCE</scope>
    <source>
        <strain evidence="7">CCMP3105</strain>
    </source>
</reference>
<dbReference type="SUPFAM" id="SSF90229">
    <property type="entry name" value="CCCH zinc finger"/>
    <property type="match status" value="1"/>
</dbReference>
<feature type="domain" description="C3H1-type" evidence="6">
    <location>
        <begin position="67"/>
        <end position="94"/>
    </location>
</feature>
<dbReference type="AlphaFoldDB" id="A0A7S4VKJ7"/>
<accession>A0A7S4VKJ7</accession>
<dbReference type="PROSITE" id="PS50103">
    <property type="entry name" value="ZF_C3H1"/>
    <property type="match status" value="2"/>
</dbReference>
<name>A0A7S4VKJ7_9DINO</name>
<evidence type="ECO:0000256" key="3">
    <source>
        <dbReference type="ARBA" id="ARBA00022833"/>
    </source>
</evidence>
<evidence type="ECO:0000259" key="6">
    <source>
        <dbReference type="PROSITE" id="PS50103"/>
    </source>
</evidence>
<dbReference type="GO" id="GO:0008270">
    <property type="term" value="F:zinc ion binding"/>
    <property type="evidence" value="ECO:0007669"/>
    <property type="project" value="UniProtKB-KW"/>
</dbReference>
<evidence type="ECO:0000256" key="1">
    <source>
        <dbReference type="ARBA" id="ARBA00022723"/>
    </source>
</evidence>
<feature type="compositionally biased region" description="Low complexity" evidence="5">
    <location>
        <begin position="127"/>
        <end position="141"/>
    </location>
</feature>
<feature type="region of interest" description="Disordered" evidence="5">
    <location>
        <begin position="349"/>
        <end position="376"/>
    </location>
</feature>
<feature type="compositionally biased region" description="Polar residues" evidence="5">
    <location>
        <begin position="459"/>
        <end position="472"/>
    </location>
</feature>
<feature type="compositionally biased region" description="Low complexity" evidence="5">
    <location>
        <begin position="561"/>
        <end position="575"/>
    </location>
</feature>
<feature type="compositionally biased region" description="Polar residues" evidence="5">
    <location>
        <begin position="355"/>
        <end position="365"/>
    </location>
</feature>
<feature type="region of interest" description="Disordered" evidence="5">
    <location>
        <begin position="420"/>
        <end position="498"/>
    </location>
</feature>
<feature type="region of interest" description="Disordered" evidence="5">
    <location>
        <begin position="513"/>
        <end position="581"/>
    </location>
</feature>
<gene>
    <name evidence="7" type="ORF">AMON00008_LOCUS52986</name>
</gene>